<name>A0A845GEM5_9BURK</name>
<protein>
    <recommendedName>
        <fullName evidence="1">Glycoamylase-like domain-containing protein</fullName>
    </recommendedName>
</protein>
<gene>
    <name evidence="2" type="ORF">GTP90_04205</name>
</gene>
<dbReference type="InterPro" id="IPR016883">
    <property type="entry name" value="UCP028431"/>
</dbReference>
<dbReference type="PIRSF" id="PIRSF028431">
    <property type="entry name" value="UCP028431"/>
    <property type="match status" value="1"/>
</dbReference>
<accession>A0A845GEM5</accession>
<feature type="domain" description="Glycoamylase-like" evidence="1">
    <location>
        <begin position="191"/>
        <end position="424"/>
    </location>
</feature>
<sequence length="443" mass="50273">MTTMPDINRTPPAIDADKLKLLTEMQRNSFEYFIHETNPANGLIRDKTEPGWPASIAAVGMALTVYTIGVERGCMPRGEAVLRTLTTLRFFANCERGTGPDATGYKGFYYHFLDMESGARAWRCELSSIDTALLIAGMLAAAAYFNEDSPGEREIRELAHMLYRRVDWQWMRGRNGLLCHGWKPEQGFLRWHWEGYDEALILYILALGSPTHPIGRDSYDAWASTYEWKTVYGIDYLYAGPLFIHQMSHLWLDLRGIRDDFMRAHDLDYFENSRRAAHVQQRYAIENPMGFPEYGELCWGFTASDGPGPASRKIGGVQRRFYDYVARSAPYGPDDGTLAPWAVAASLPFAPEIVLPSIAHFQGLKLCEANPYGFKASFSTVFHLCETGCRRWVSPYHFGINEGPTVVMVENYLNDFPWSLLRKNIYLRNGLRSAGFTGGWLDA</sequence>
<dbReference type="EMBL" id="WWCX01000002">
    <property type="protein sequence ID" value="MYM93063.1"/>
    <property type="molecule type" value="Genomic_DNA"/>
</dbReference>
<dbReference type="Proteomes" id="UP000447355">
    <property type="component" value="Unassembled WGS sequence"/>
</dbReference>
<evidence type="ECO:0000259" key="1">
    <source>
        <dbReference type="Pfam" id="PF10091"/>
    </source>
</evidence>
<dbReference type="Pfam" id="PF10091">
    <property type="entry name" value="Glycoamylase"/>
    <property type="match status" value="1"/>
</dbReference>
<dbReference type="AlphaFoldDB" id="A0A845GEM5"/>
<reference evidence="2" key="1">
    <citation type="submission" date="2019-12" db="EMBL/GenBank/DDBJ databases">
        <title>Novel species isolated from a subtropical stream in China.</title>
        <authorList>
            <person name="Lu H."/>
        </authorList>
    </citation>
    <scope>NUCLEOTIDE SEQUENCE [LARGE SCALE GENOMIC DNA]</scope>
    <source>
        <strain evidence="2">FT81W</strain>
    </source>
</reference>
<comment type="caution">
    <text evidence="2">The sequence shown here is derived from an EMBL/GenBank/DDBJ whole genome shotgun (WGS) entry which is preliminary data.</text>
</comment>
<organism evidence="2 3">
    <name type="scientific">Duganella vulcania</name>
    <dbReference type="NCBI Taxonomy" id="2692166"/>
    <lineage>
        <taxon>Bacteria</taxon>
        <taxon>Pseudomonadati</taxon>
        <taxon>Pseudomonadota</taxon>
        <taxon>Betaproteobacteria</taxon>
        <taxon>Burkholderiales</taxon>
        <taxon>Oxalobacteraceae</taxon>
        <taxon>Telluria group</taxon>
        <taxon>Duganella</taxon>
    </lineage>
</organism>
<evidence type="ECO:0000313" key="3">
    <source>
        <dbReference type="Proteomes" id="UP000447355"/>
    </source>
</evidence>
<proteinExistence type="predicted"/>
<evidence type="ECO:0000313" key="2">
    <source>
        <dbReference type="EMBL" id="MYM93063.1"/>
    </source>
</evidence>
<dbReference type="InterPro" id="IPR019282">
    <property type="entry name" value="Glycoamylase-like_cons_dom"/>
</dbReference>
<dbReference type="Gene3D" id="1.50.10.140">
    <property type="match status" value="1"/>
</dbReference>